<dbReference type="Gene3D" id="3.20.20.100">
    <property type="entry name" value="NADP-dependent oxidoreductase domain"/>
    <property type="match status" value="1"/>
</dbReference>
<dbReference type="PANTHER" id="PTHR43625:SF40">
    <property type="entry name" value="ALDO-KETO REDUCTASE YAKC [NADP(+)]"/>
    <property type="match status" value="1"/>
</dbReference>
<dbReference type="RefSeq" id="WP_055281467.1">
    <property type="nucleotide sequence ID" value="NZ_CZAY01000002.1"/>
</dbReference>
<evidence type="ECO:0000256" key="1">
    <source>
        <dbReference type="ARBA" id="ARBA00023002"/>
    </source>
</evidence>
<dbReference type="EMBL" id="CZAY01000002">
    <property type="protein sequence ID" value="CUP07407.1"/>
    <property type="molecule type" value="Genomic_DNA"/>
</dbReference>
<accession>A0A174KBF9</accession>
<keyword evidence="1 3" id="KW-0560">Oxidoreductase</keyword>
<dbReference type="InterPro" id="IPR023210">
    <property type="entry name" value="NADP_OxRdtase_dom"/>
</dbReference>
<dbReference type="AlphaFoldDB" id="A0A174KBF9"/>
<dbReference type="GeneID" id="96227678"/>
<organism evidence="3 4">
    <name type="scientific">Dorea longicatena</name>
    <dbReference type="NCBI Taxonomy" id="88431"/>
    <lineage>
        <taxon>Bacteria</taxon>
        <taxon>Bacillati</taxon>
        <taxon>Bacillota</taxon>
        <taxon>Clostridia</taxon>
        <taxon>Lachnospirales</taxon>
        <taxon>Lachnospiraceae</taxon>
        <taxon>Dorea</taxon>
    </lineage>
</organism>
<reference evidence="3 4" key="1">
    <citation type="submission" date="2015-09" db="EMBL/GenBank/DDBJ databases">
        <authorList>
            <consortium name="Pathogen Informatics"/>
        </authorList>
    </citation>
    <scope>NUCLEOTIDE SEQUENCE [LARGE SCALE GENOMIC DNA]</scope>
    <source>
        <strain evidence="3 4">2789STDY5834914</strain>
    </source>
</reference>
<dbReference type="PANTHER" id="PTHR43625">
    <property type="entry name" value="AFLATOXIN B1 ALDEHYDE REDUCTASE"/>
    <property type="match status" value="1"/>
</dbReference>
<dbReference type="OrthoDB" id="9804790at2"/>
<dbReference type="Proteomes" id="UP000095485">
    <property type="component" value="Unassembled WGS sequence"/>
</dbReference>
<protein>
    <submittedName>
        <fullName evidence="3">Putative oxidoreductase</fullName>
        <ecNumber evidence="3">1.1.1.-</ecNumber>
    </submittedName>
</protein>
<feature type="domain" description="NADP-dependent oxidoreductase" evidence="2">
    <location>
        <begin position="14"/>
        <end position="316"/>
    </location>
</feature>
<evidence type="ECO:0000313" key="3">
    <source>
        <dbReference type="EMBL" id="CUP07407.1"/>
    </source>
</evidence>
<dbReference type="GO" id="GO:0016491">
    <property type="term" value="F:oxidoreductase activity"/>
    <property type="evidence" value="ECO:0007669"/>
    <property type="project" value="UniProtKB-KW"/>
</dbReference>
<dbReference type="CDD" id="cd19078">
    <property type="entry name" value="AKR_AKR13C1_2"/>
    <property type="match status" value="1"/>
</dbReference>
<proteinExistence type="predicted"/>
<dbReference type="Pfam" id="PF00248">
    <property type="entry name" value="Aldo_ket_red"/>
    <property type="match status" value="1"/>
</dbReference>
<evidence type="ECO:0000313" key="4">
    <source>
        <dbReference type="Proteomes" id="UP000095485"/>
    </source>
</evidence>
<dbReference type="EC" id="1.1.1.-" evidence="3"/>
<dbReference type="InterPro" id="IPR036812">
    <property type="entry name" value="NAD(P)_OxRdtase_dom_sf"/>
</dbReference>
<dbReference type="GO" id="GO:0005737">
    <property type="term" value="C:cytoplasm"/>
    <property type="evidence" value="ECO:0007669"/>
    <property type="project" value="TreeGrafter"/>
</dbReference>
<sequence length="333" mass="37832">MEKRILGRDLEVSEIGFGCMGMSHAYGTVSTQKEAEELIEKAIDEGCTFFDTAEIYGTTEDPHHNEKLLGEVLRPYRNKIVLASKCGIRFDETATTVNKPLIPDGRPETIKASIEGSLMRLNTDHLDLYYIHRIDMTVPIEETAGAMKELMEQGKITHWGLSEASEEIIRRAHKVCSVTAIQNRYSMMYRDYEKLFPVLEELKIGFVAFSPLANGLLTAAYHSHREFEKQGDYRSAMPQFTEEGLKENNEFMSWMKVIAEEKNATPAQISLAWMIAKKPYIVPIPGTRKVNRLEENMESADIKLTQDEVKSIDEMLAHMPMSQVFGGSKIQKK</sequence>
<evidence type="ECO:0000259" key="2">
    <source>
        <dbReference type="Pfam" id="PF00248"/>
    </source>
</evidence>
<dbReference type="SUPFAM" id="SSF51430">
    <property type="entry name" value="NAD(P)-linked oxidoreductase"/>
    <property type="match status" value="1"/>
</dbReference>
<dbReference type="InterPro" id="IPR050791">
    <property type="entry name" value="Aldo-Keto_reductase"/>
</dbReference>
<gene>
    <name evidence="3" type="primary">iolS</name>
    <name evidence="3" type="ORF">ERS852526_00368</name>
</gene>
<name>A0A174KBF9_9FIRM</name>